<dbReference type="InterPro" id="IPR045851">
    <property type="entry name" value="AMP-bd_C_sf"/>
</dbReference>
<comment type="caution">
    <text evidence="4">The sequence shown here is derived from an EMBL/GenBank/DDBJ whole genome shotgun (WGS) entry which is preliminary data.</text>
</comment>
<evidence type="ECO:0000259" key="2">
    <source>
        <dbReference type="Pfam" id="PF00501"/>
    </source>
</evidence>
<dbReference type="GO" id="GO:0016878">
    <property type="term" value="F:acid-thiol ligase activity"/>
    <property type="evidence" value="ECO:0007669"/>
    <property type="project" value="UniProtKB-ARBA"/>
</dbReference>
<feature type="domain" description="AMP-dependent synthetase/ligase" evidence="2">
    <location>
        <begin position="21"/>
        <end position="399"/>
    </location>
</feature>
<keyword evidence="5" id="KW-1185">Reference proteome</keyword>
<dbReference type="InterPro" id="IPR042099">
    <property type="entry name" value="ANL_N_sf"/>
</dbReference>
<keyword evidence="4" id="KW-0436">Ligase</keyword>
<dbReference type="Proteomes" id="UP000586918">
    <property type="component" value="Unassembled WGS sequence"/>
</dbReference>
<dbReference type="InterPro" id="IPR000873">
    <property type="entry name" value="AMP-dep_synth/lig_dom"/>
</dbReference>
<dbReference type="EMBL" id="JAAXKZ010000068">
    <property type="protein sequence ID" value="NMH93436.1"/>
    <property type="molecule type" value="Genomic_DNA"/>
</dbReference>
<evidence type="ECO:0000256" key="1">
    <source>
        <dbReference type="SAM" id="MobiDB-lite"/>
    </source>
</evidence>
<dbReference type="PANTHER" id="PTHR43767:SF1">
    <property type="entry name" value="NONRIBOSOMAL PEPTIDE SYNTHASE PES1 (EUROFUNG)-RELATED"/>
    <property type="match status" value="1"/>
</dbReference>
<dbReference type="Pfam" id="PF00501">
    <property type="entry name" value="AMP-binding"/>
    <property type="match status" value="1"/>
</dbReference>
<proteinExistence type="predicted"/>
<evidence type="ECO:0000313" key="5">
    <source>
        <dbReference type="Proteomes" id="UP000586918"/>
    </source>
</evidence>
<dbReference type="InterPro" id="IPR020845">
    <property type="entry name" value="AMP-binding_CS"/>
</dbReference>
<dbReference type="InterPro" id="IPR050237">
    <property type="entry name" value="ATP-dep_AMP-bd_enzyme"/>
</dbReference>
<organism evidence="4 5">
    <name type="scientific">Pseudonocardia bannensis</name>
    <dbReference type="NCBI Taxonomy" id="630973"/>
    <lineage>
        <taxon>Bacteria</taxon>
        <taxon>Bacillati</taxon>
        <taxon>Actinomycetota</taxon>
        <taxon>Actinomycetes</taxon>
        <taxon>Pseudonocardiales</taxon>
        <taxon>Pseudonocardiaceae</taxon>
        <taxon>Pseudonocardia</taxon>
    </lineage>
</organism>
<reference evidence="4 5" key="1">
    <citation type="submission" date="2020-04" db="EMBL/GenBank/DDBJ databases">
        <authorList>
            <person name="Klaysubun C."/>
            <person name="Duangmal K."/>
            <person name="Lipun K."/>
        </authorList>
    </citation>
    <scope>NUCLEOTIDE SEQUENCE [LARGE SCALE GENOMIC DNA]</scope>
    <source>
        <strain evidence="4 5">DSM 45300</strain>
    </source>
</reference>
<dbReference type="InterPro" id="IPR025110">
    <property type="entry name" value="AMP-bd_C"/>
</dbReference>
<sequence length="528" mass="54830">MPSSPPVGDPAPTHLADLVSRAAQRVPDHPAVVDATHDITMTWAELDAAATAEAARLRSAGVGPGDRVVVMLANGAAFCVALLGALRADATVVPMGLGAAERELGIVFDDCSPSVIIVAPDVPAVERPASGVGASLLPPPDLRGPEGAGSGRVSAVSGTTFERVENGLERGGEAIALLVYTSGTTGVPRGVRLSHRAVLANRAQTAALRPAPVTPVDRVLLSLPLFHIFGLGAGLLQVCWAGATVVLTERFDPEQSLEVITKHRVSGVAGVPSMYHALLDLPPDRLRDAFAGVRLCTSGGAPLPTDWLNDFRAATGLEIFEGYGLTETGPVLTSTLVGGTAKPGSVGRALPGIELRLVDSEGLSLEGRAPDEEEDGVSDPVEDTGLVAARGPNLFSGYWPDGAGGPDAEGWFRTTDVGFLDADGDLHLVDRSSDLVIVNGFNVYPREVEQVLGELDAIAEAAVVGVPDDRTGEVVKAVVVVAEGAELTEDAIRRHCAARLARFKVPAVITFVDALPRTPTGKIARRKL</sequence>
<dbReference type="PANTHER" id="PTHR43767">
    <property type="entry name" value="LONG-CHAIN-FATTY-ACID--COA LIGASE"/>
    <property type="match status" value="1"/>
</dbReference>
<name>A0A848DLQ0_9PSEU</name>
<dbReference type="SUPFAM" id="SSF56801">
    <property type="entry name" value="Acetyl-CoA synthetase-like"/>
    <property type="match status" value="1"/>
</dbReference>
<evidence type="ECO:0000313" key="4">
    <source>
        <dbReference type="EMBL" id="NMH93436.1"/>
    </source>
</evidence>
<accession>A0A848DLQ0</accession>
<protein>
    <submittedName>
        <fullName evidence="4">Long-chain fatty acid--CoA ligase</fullName>
    </submittedName>
</protein>
<dbReference type="Gene3D" id="3.40.50.12780">
    <property type="entry name" value="N-terminal domain of ligase-like"/>
    <property type="match status" value="1"/>
</dbReference>
<dbReference type="Gene3D" id="3.30.300.30">
    <property type="match status" value="1"/>
</dbReference>
<dbReference type="PROSITE" id="PS00455">
    <property type="entry name" value="AMP_BINDING"/>
    <property type="match status" value="1"/>
</dbReference>
<dbReference type="AlphaFoldDB" id="A0A848DLQ0"/>
<gene>
    <name evidence="4" type="ORF">HF519_18020</name>
</gene>
<feature type="region of interest" description="Disordered" evidence="1">
    <location>
        <begin position="133"/>
        <end position="154"/>
    </location>
</feature>
<evidence type="ECO:0000259" key="3">
    <source>
        <dbReference type="Pfam" id="PF13193"/>
    </source>
</evidence>
<feature type="domain" description="AMP-binding enzyme C-terminal" evidence="3">
    <location>
        <begin position="447"/>
        <end position="522"/>
    </location>
</feature>
<dbReference type="Pfam" id="PF13193">
    <property type="entry name" value="AMP-binding_C"/>
    <property type="match status" value="1"/>
</dbReference>